<dbReference type="Proteomes" id="UP000015105">
    <property type="component" value="Chromosome 5D"/>
</dbReference>
<keyword evidence="4" id="KW-1185">Reference proteome</keyword>
<feature type="chain" id="PRO_5019524709" description="DUF4005 domain-containing protein" evidence="2">
    <location>
        <begin position="19"/>
        <end position="280"/>
    </location>
</feature>
<feature type="compositionally biased region" description="Polar residues" evidence="1">
    <location>
        <begin position="60"/>
        <end position="75"/>
    </location>
</feature>
<accession>A0A453LCB8</accession>
<feature type="region of interest" description="Disordered" evidence="1">
    <location>
        <begin position="27"/>
        <end position="280"/>
    </location>
</feature>
<feature type="signal peptide" evidence="2">
    <location>
        <begin position="1"/>
        <end position="18"/>
    </location>
</feature>
<dbReference type="Gramene" id="AET5Gv20710900.6">
    <property type="protein sequence ID" value="AET5Gv20710900.6"/>
    <property type="gene ID" value="AET5Gv20710900"/>
</dbReference>
<proteinExistence type="predicted"/>
<evidence type="ECO:0000313" key="3">
    <source>
        <dbReference type="EnsemblPlants" id="AET5Gv20710900.6"/>
    </source>
</evidence>
<keyword evidence="2" id="KW-0732">Signal</keyword>
<feature type="compositionally biased region" description="Polar residues" evidence="1">
    <location>
        <begin position="84"/>
        <end position="93"/>
    </location>
</feature>
<dbReference type="AlphaFoldDB" id="A0A453LCB8"/>
<feature type="compositionally biased region" description="Low complexity" evidence="1">
    <location>
        <begin position="204"/>
        <end position="215"/>
    </location>
</feature>
<reference evidence="3" key="5">
    <citation type="journal article" date="2021" name="G3 (Bethesda)">
        <title>Aegilops tauschii genome assembly Aet v5.0 features greater sequence contiguity and improved annotation.</title>
        <authorList>
            <person name="Wang L."/>
            <person name="Zhu T."/>
            <person name="Rodriguez J.C."/>
            <person name="Deal K.R."/>
            <person name="Dubcovsky J."/>
            <person name="McGuire P.E."/>
            <person name="Lux T."/>
            <person name="Spannagl M."/>
            <person name="Mayer K.F.X."/>
            <person name="Baldrich P."/>
            <person name="Meyers B.C."/>
            <person name="Huo N."/>
            <person name="Gu Y.Q."/>
            <person name="Zhou H."/>
            <person name="Devos K.M."/>
            <person name="Bennetzen J.L."/>
            <person name="Unver T."/>
            <person name="Budak H."/>
            <person name="Gulick P.J."/>
            <person name="Galiba G."/>
            <person name="Kalapos B."/>
            <person name="Nelson D.R."/>
            <person name="Li P."/>
            <person name="You F.M."/>
            <person name="Luo M.C."/>
            <person name="Dvorak J."/>
        </authorList>
    </citation>
    <scope>NUCLEOTIDE SEQUENCE [LARGE SCALE GENOMIC DNA]</scope>
    <source>
        <strain evidence="3">cv. AL8/78</strain>
    </source>
</reference>
<feature type="compositionally biased region" description="Low complexity" evidence="1">
    <location>
        <begin position="244"/>
        <end position="253"/>
    </location>
</feature>
<evidence type="ECO:0000256" key="2">
    <source>
        <dbReference type="SAM" id="SignalP"/>
    </source>
</evidence>
<protein>
    <recommendedName>
        <fullName evidence="5">DUF4005 domain-containing protein</fullName>
    </recommendedName>
</protein>
<reference evidence="4" key="2">
    <citation type="journal article" date="2017" name="Nat. Plants">
        <title>The Aegilops tauschii genome reveals multiple impacts of transposons.</title>
        <authorList>
            <person name="Zhao G."/>
            <person name="Zou C."/>
            <person name="Li K."/>
            <person name="Wang K."/>
            <person name="Li T."/>
            <person name="Gao L."/>
            <person name="Zhang X."/>
            <person name="Wang H."/>
            <person name="Yang Z."/>
            <person name="Liu X."/>
            <person name="Jiang W."/>
            <person name="Mao L."/>
            <person name="Kong X."/>
            <person name="Jiao Y."/>
            <person name="Jia J."/>
        </authorList>
    </citation>
    <scope>NUCLEOTIDE SEQUENCE [LARGE SCALE GENOMIC DNA]</scope>
    <source>
        <strain evidence="4">cv. AL8/78</strain>
    </source>
</reference>
<name>A0A453LCB8_AEGTS</name>
<evidence type="ECO:0008006" key="5">
    <source>
        <dbReference type="Google" id="ProtNLM"/>
    </source>
</evidence>
<feature type="compositionally biased region" description="Low complexity" evidence="1">
    <location>
        <begin position="27"/>
        <end position="59"/>
    </location>
</feature>
<reference evidence="3" key="3">
    <citation type="journal article" date="2017" name="Nature">
        <title>Genome sequence of the progenitor of the wheat D genome Aegilops tauschii.</title>
        <authorList>
            <person name="Luo M.C."/>
            <person name="Gu Y.Q."/>
            <person name="Puiu D."/>
            <person name="Wang H."/>
            <person name="Twardziok S.O."/>
            <person name="Deal K.R."/>
            <person name="Huo N."/>
            <person name="Zhu T."/>
            <person name="Wang L."/>
            <person name="Wang Y."/>
            <person name="McGuire P.E."/>
            <person name="Liu S."/>
            <person name="Long H."/>
            <person name="Ramasamy R.K."/>
            <person name="Rodriguez J.C."/>
            <person name="Van S.L."/>
            <person name="Yuan L."/>
            <person name="Wang Z."/>
            <person name="Xia Z."/>
            <person name="Xiao L."/>
            <person name="Anderson O.D."/>
            <person name="Ouyang S."/>
            <person name="Liang Y."/>
            <person name="Zimin A.V."/>
            <person name="Pertea G."/>
            <person name="Qi P."/>
            <person name="Bennetzen J.L."/>
            <person name="Dai X."/>
            <person name="Dawson M.W."/>
            <person name="Muller H.G."/>
            <person name="Kugler K."/>
            <person name="Rivarola-Duarte L."/>
            <person name="Spannagl M."/>
            <person name="Mayer K.F.X."/>
            <person name="Lu F.H."/>
            <person name="Bevan M.W."/>
            <person name="Leroy P."/>
            <person name="Li P."/>
            <person name="You F.M."/>
            <person name="Sun Q."/>
            <person name="Liu Z."/>
            <person name="Lyons E."/>
            <person name="Wicker T."/>
            <person name="Salzberg S.L."/>
            <person name="Devos K.M."/>
            <person name="Dvorak J."/>
        </authorList>
    </citation>
    <scope>NUCLEOTIDE SEQUENCE [LARGE SCALE GENOMIC DNA]</scope>
    <source>
        <strain evidence="3">cv. AL8/78</strain>
    </source>
</reference>
<reference evidence="3" key="4">
    <citation type="submission" date="2019-03" db="UniProtKB">
        <authorList>
            <consortium name="EnsemblPlants"/>
        </authorList>
    </citation>
    <scope>IDENTIFICATION</scope>
</reference>
<reference evidence="4" key="1">
    <citation type="journal article" date="2014" name="Science">
        <title>Ancient hybridizations among the ancestral genomes of bread wheat.</title>
        <authorList>
            <consortium name="International Wheat Genome Sequencing Consortium,"/>
            <person name="Marcussen T."/>
            <person name="Sandve S.R."/>
            <person name="Heier L."/>
            <person name="Spannagl M."/>
            <person name="Pfeifer M."/>
            <person name="Jakobsen K.S."/>
            <person name="Wulff B.B."/>
            <person name="Steuernagel B."/>
            <person name="Mayer K.F."/>
            <person name="Olsen O.A."/>
        </authorList>
    </citation>
    <scope>NUCLEOTIDE SEQUENCE [LARGE SCALE GENOMIC DNA]</scope>
    <source>
        <strain evidence="4">cv. AL8/78</strain>
    </source>
</reference>
<dbReference type="EnsemblPlants" id="AET5Gv20710900.6">
    <property type="protein sequence ID" value="AET5Gv20710900.6"/>
    <property type="gene ID" value="AET5Gv20710900"/>
</dbReference>
<sequence length="280" mass="28927">MQFIHFFLLILLFDIVKFQQFSGKFEAPSSTSAKSESPTTSSSSKSATPTTRPSSSSEKNLSTRGSPAFCNQESPSYKIDKRSSYTPLGNRLQNAVAAPTTDTKAAKKTSSDKKTVAPGSTKAAKNIADKPAMKNVTAAAPRARTKDPSVGAKDLKVDAGNGGGTRRVSVGAKDLKVDAGNGGATRRVSVGAKDLKVDANNGGAARRVPRQPAAATGIGKDPSSVPAAARGRSRGNHEPATGNGVDAADGAAVKGRRRAGGEKEQQRQQKVGSHGKKLVG</sequence>
<organism evidence="3 4">
    <name type="scientific">Aegilops tauschii subsp. strangulata</name>
    <name type="common">Goatgrass</name>
    <dbReference type="NCBI Taxonomy" id="200361"/>
    <lineage>
        <taxon>Eukaryota</taxon>
        <taxon>Viridiplantae</taxon>
        <taxon>Streptophyta</taxon>
        <taxon>Embryophyta</taxon>
        <taxon>Tracheophyta</taxon>
        <taxon>Spermatophyta</taxon>
        <taxon>Magnoliopsida</taxon>
        <taxon>Liliopsida</taxon>
        <taxon>Poales</taxon>
        <taxon>Poaceae</taxon>
        <taxon>BOP clade</taxon>
        <taxon>Pooideae</taxon>
        <taxon>Triticodae</taxon>
        <taxon>Triticeae</taxon>
        <taxon>Triticinae</taxon>
        <taxon>Aegilops</taxon>
    </lineage>
</organism>
<evidence type="ECO:0000313" key="4">
    <source>
        <dbReference type="Proteomes" id="UP000015105"/>
    </source>
</evidence>
<evidence type="ECO:0000256" key="1">
    <source>
        <dbReference type="SAM" id="MobiDB-lite"/>
    </source>
</evidence>